<dbReference type="SUPFAM" id="SSF51294">
    <property type="entry name" value="Hedgehog/intein (Hint) domain"/>
    <property type="match status" value="1"/>
</dbReference>
<protein>
    <submittedName>
        <fullName evidence="2">Hint domain-containing protein</fullName>
    </submittedName>
</protein>
<evidence type="ECO:0000313" key="2">
    <source>
        <dbReference type="EMBL" id="MCR0984301.1"/>
    </source>
</evidence>
<reference evidence="2 3" key="1">
    <citation type="submission" date="2022-06" db="EMBL/GenBank/DDBJ databases">
        <title>Roseomonas CN29.</title>
        <authorList>
            <person name="Cheng Y."/>
            <person name="He X."/>
        </authorList>
    </citation>
    <scope>NUCLEOTIDE SEQUENCE [LARGE SCALE GENOMIC DNA]</scope>
    <source>
        <strain evidence="2 3">CN29</strain>
    </source>
</reference>
<evidence type="ECO:0000313" key="3">
    <source>
        <dbReference type="Proteomes" id="UP001524642"/>
    </source>
</evidence>
<dbReference type="InterPro" id="IPR036844">
    <property type="entry name" value="Hint_dom_sf"/>
</dbReference>
<dbReference type="InterPro" id="IPR028992">
    <property type="entry name" value="Hedgehog/Intein_dom"/>
</dbReference>
<comment type="caution">
    <text evidence="2">The sequence shown here is derived from an EMBL/GenBank/DDBJ whole genome shotgun (WGS) entry which is preliminary data.</text>
</comment>
<gene>
    <name evidence="2" type="ORF">NRP21_19780</name>
</gene>
<sequence length="500" mass="53016">MATYPTAYFYPLLSNGGNSYTIAGVSAFPYLADDGDGNADSALDGSNIVLRDGQDPSIVVPGSWTYAGHYGTGWVGLSSNGDYALLTNDDIGISSTFTAEPGPFAVCYLRGTRIMTAQGEVPVEDLREGDLVVCRFGGLRPIRWLGHQSLRGPRARGQEPVRIAPGALGEAMPRRPLLVTAGHSVLVGETLVLAGSLVNGVTITREPRGREWDYVQIDLGPHDLVLAEGAWSESFADVGTLRARFDNAAEFRARFPNHVAPAEVQLCAPRPAEGPALEAALRTTAARAAAATAPGPLEGRVESAAAPCRVTGWAADTAHPDLPVELEILLDGEPIGTALAWRNRADLPGPRRSGKGFSFEGERFLSTAELRRLVVRRASDGTALAPLIPAPADSPGPLDGHLDLVASPCRLEGWARDLHHPARPVLLEAVLDGRVLGTFNAARHRHDLADALLGDVAFVFETGLTLSPKDAAAIRIHRVADGAALRCTEATRRSPHPAPT</sequence>
<keyword evidence="3" id="KW-1185">Reference proteome</keyword>
<accession>A0ABT1X958</accession>
<dbReference type="Proteomes" id="UP001524642">
    <property type="component" value="Unassembled WGS sequence"/>
</dbReference>
<evidence type="ECO:0000259" key="1">
    <source>
        <dbReference type="Pfam" id="PF13403"/>
    </source>
</evidence>
<organism evidence="2 3">
    <name type="scientific">Roseomonas populi</name>
    <dbReference type="NCBI Taxonomy" id="3121582"/>
    <lineage>
        <taxon>Bacteria</taxon>
        <taxon>Pseudomonadati</taxon>
        <taxon>Pseudomonadota</taxon>
        <taxon>Alphaproteobacteria</taxon>
        <taxon>Acetobacterales</taxon>
        <taxon>Roseomonadaceae</taxon>
        <taxon>Roseomonas</taxon>
    </lineage>
</organism>
<dbReference type="Pfam" id="PF13403">
    <property type="entry name" value="Hint_2"/>
    <property type="match status" value="1"/>
</dbReference>
<proteinExistence type="predicted"/>
<dbReference type="EMBL" id="JANJOU010000019">
    <property type="protein sequence ID" value="MCR0984301.1"/>
    <property type="molecule type" value="Genomic_DNA"/>
</dbReference>
<dbReference type="RefSeq" id="WP_257717952.1">
    <property type="nucleotide sequence ID" value="NZ_JANJOU010000019.1"/>
</dbReference>
<name>A0ABT1X958_9PROT</name>
<feature type="domain" description="Hedgehog/Intein (Hint)" evidence="1">
    <location>
        <begin position="106"/>
        <end position="237"/>
    </location>
</feature>